<dbReference type="UniPathway" id="UPA00358">
    <property type="reaction ID" value="UER00476"/>
</dbReference>
<dbReference type="GO" id="GO:0005524">
    <property type="term" value="F:ATP binding"/>
    <property type="evidence" value="ECO:0007669"/>
    <property type="project" value="UniProtKB-KW"/>
</dbReference>
<reference evidence="12 13" key="1">
    <citation type="journal article" date="2011" name="Stand. Genomic Sci.">
        <title>Non-contiguous finished genome sequence of Bacteroides coprosuis type strain (PC139).</title>
        <authorList>
            <person name="Land M."/>
            <person name="Held B."/>
            <person name="Gronow S."/>
            <person name="Abt B."/>
            <person name="Lucas S."/>
            <person name="Del Rio T.G."/>
            <person name="Nolan M."/>
            <person name="Tice H."/>
            <person name="Cheng J.F."/>
            <person name="Pitluck S."/>
            <person name="Liolios K."/>
            <person name="Pagani I."/>
            <person name="Ivanova N."/>
            <person name="Mavromatis K."/>
            <person name="Mikhailova N."/>
            <person name="Pati A."/>
            <person name="Tapia R."/>
            <person name="Han C."/>
            <person name="Goodwin L."/>
            <person name="Chen A."/>
            <person name="Palaniappan K."/>
            <person name="Hauser L."/>
            <person name="Brambilla E.M."/>
            <person name="Rohde M."/>
            <person name="Goker M."/>
            <person name="Detter J.C."/>
            <person name="Woyke T."/>
            <person name="Bristow J."/>
            <person name="Eisen J.A."/>
            <person name="Markowitz V."/>
            <person name="Hugenholtz P."/>
            <person name="Kyrpides N.C."/>
            <person name="Klenk H.P."/>
            <person name="Lapidus A."/>
        </authorList>
    </citation>
    <scope>NUCLEOTIDE SEQUENCE</scope>
    <source>
        <strain evidence="12 13">DSM 18011</strain>
    </source>
</reference>
<keyword evidence="7" id="KW-0067">ATP-binding</keyword>
<dbReference type="GO" id="GO:0009103">
    <property type="term" value="P:lipopolysaccharide biosynthetic process"/>
    <property type="evidence" value="ECO:0007669"/>
    <property type="project" value="UniProtKB-UniRule"/>
</dbReference>
<dbReference type="NCBIfam" id="NF009905">
    <property type="entry name" value="PRK13368.1"/>
    <property type="match status" value="1"/>
</dbReference>
<dbReference type="SUPFAM" id="SSF53448">
    <property type="entry name" value="Nucleotide-diphospho-sugar transferases"/>
    <property type="match status" value="1"/>
</dbReference>
<dbReference type="Pfam" id="PF02348">
    <property type="entry name" value="CTP_transf_3"/>
    <property type="match status" value="1"/>
</dbReference>
<evidence type="ECO:0000256" key="9">
    <source>
        <dbReference type="ARBA" id="ARBA00022985"/>
    </source>
</evidence>
<evidence type="ECO:0000313" key="13">
    <source>
        <dbReference type="Proteomes" id="UP000018439"/>
    </source>
</evidence>
<dbReference type="HAMAP" id="MF_00057">
    <property type="entry name" value="KdsB"/>
    <property type="match status" value="1"/>
</dbReference>
<evidence type="ECO:0000256" key="10">
    <source>
        <dbReference type="HAMAP-Rule" id="MF_00057"/>
    </source>
</evidence>
<dbReference type="Gene3D" id="3.30.70.560">
    <property type="entry name" value="7,8-Dihydro-6-hydroxymethylpterin-pyrophosphokinase HPPK"/>
    <property type="match status" value="1"/>
</dbReference>
<dbReference type="PANTHER" id="PTHR42866:SF2">
    <property type="entry name" value="3-DEOXY-MANNO-OCTULOSONATE CYTIDYLYLTRANSFERASE, MITOCHONDRIAL"/>
    <property type="match status" value="1"/>
</dbReference>
<dbReference type="eggNOG" id="COG1212">
    <property type="taxonomic scope" value="Bacteria"/>
</dbReference>
<dbReference type="Gene3D" id="3.90.550.10">
    <property type="entry name" value="Spore Coat Polysaccharide Biosynthesis Protein SpsA, Chain A"/>
    <property type="match status" value="1"/>
</dbReference>
<dbReference type="GO" id="GO:0005829">
    <property type="term" value="C:cytosol"/>
    <property type="evidence" value="ECO:0007669"/>
    <property type="project" value="TreeGrafter"/>
</dbReference>
<dbReference type="OrthoDB" id="9815559at2"/>
<name>F3ZSW0_9BACE</name>
<comment type="pathway">
    <text evidence="2">Cofactor biosynthesis; tetrahydrofolate biosynthesis; 2-amino-4-hydroxy-6-hydroxymethyl-7,8-dihydropteridine diphosphate from 7,8-dihydroneopterin triphosphate: step 4/4.</text>
</comment>
<dbReference type="AlphaFoldDB" id="F3ZSW0"/>
<evidence type="ECO:0000256" key="3">
    <source>
        <dbReference type="ARBA" id="ARBA00022679"/>
    </source>
</evidence>
<keyword evidence="9 10" id="KW-0448">Lipopolysaccharide biosynthesis</keyword>
<evidence type="ECO:0000313" key="12">
    <source>
        <dbReference type="EMBL" id="EGJ72201.1"/>
    </source>
</evidence>
<comment type="subcellular location">
    <subcellularLocation>
        <location evidence="10">Cytoplasm</location>
    </subcellularLocation>
    <subcellularLocation>
        <location evidence="1">Membrane</location>
    </subcellularLocation>
</comment>
<dbReference type="InterPro" id="IPR003329">
    <property type="entry name" value="Cytidylyl_trans"/>
</dbReference>
<keyword evidence="3 10" id="KW-0808">Transferase</keyword>
<dbReference type="SUPFAM" id="SSF55083">
    <property type="entry name" value="6-hydroxymethyl-7,8-dihydropterin pyrophosphokinase, HPPK"/>
    <property type="match status" value="1"/>
</dbReference>
<dbReference type="InterPro" id="IPR035907">
    <property type="entry name" value="Hppk_sf"/>
</dbReference>
<comment type="pathway">
    <text evidence="10">Nucleotide-sugar biosynthesis; CMP-3-deoxy-D-manno-octulosonate biosynthesis; CMP-3-deoxy-D-manno-octulosonate from 3-deoxy-D-manno-octulosonate and CTP: step 1/1.</text>
</comment>
<comment type="similarity">
    <text evidence="10">Belongs to the KdsB family.</text>
</comment>
<dbReference type="STRING" id="679937.Bcop_2027"/>
<dbReference type="GO" id="GO:0033468">
    <property type="term" value="P:CMP-keto-3-deoxy-D-manno-octulosonic acid biosynthetic process"/>
    <property type="evidence" value="ECO:0007669"/>
    <property type="project" value="UniProtKB-UniRule"/>
</dbReference>
<dbReference type="GO" id="GO:0016020">
    <property type="term" value="C:membrane"/>
    <property type="evidence" value="ECO:0007669"/>
    <property type="project" value="UniProtKB-SubCell"/>
</dbReference>
<proteinExistence type="inferred from homology"/>
<keyword evidence="6" id="KW-0418">Kinase</keyword>
<evidence type="ECO:0000256" key="7">
    <source>
        <dbReference type="ARBA" id="ARBA00022840"/>
    </source>
</evidence>
<feature type="domain" description="7,8-dihydro-6-hydroxymethylpterin-pyrophosphokinase" evidence="11">
    <location>
        <begin position="19"/>
        <end position="124"/>
    </location>
</feature>
<comment type="function">
    <text evidence="10">Activates KDO (a required 8-carbon sugar) for incorporation into bacterial lipopolysaccharide in Gram-negative bacteria.</text>
</comment>
<keyword evidence="13" id="KW-1185">Reference proteome</keyword>
<evidence type="ECO:0000256" key="8">
    <source>
        <dbReference type="ARBA" id="ARBA00022909"/>
    </source>
</evidence>
<evidence type="ECO:0000256" key="4">
    <source>
        <dbReference type="ARBA" id="ARBA00022695"/>
    </source>
</evidence>
<protein>
    <recommendedName>
        <fullName evidence="10">3-deoxy-manno-octulosonate cytidylyltransferase</fullName>
        <ecNumber evidence="10">2.7.7.38</ecNumber>
    </recommendedName>
    <alternativeName>
        <fullName evidence="10">CMP-2-keto-3-deoxyoctulosonic acid synthase</fullName>
        <shortName evidence="10">CKS</shortName>
        <shortName evidence="10">CMP-KDO synthase</shortName>
    </alternativeName>
</protein>
<dbReference type="Pfam" id="PF01288">
    <property type="entry name" value="HPPK"/>
    <property type="match status" value="1"/>
</dbReference>
<dbReference type="EMBL" id="CM001167">
    <property type="protein sequence ID" value="EGJ72201.1"/>
    <property type="molecule type" value="Genomic_DNA"/>
</dbReference>
<dbReference type="GO" id="GO:0046656">
    <property type="term" value="P:folic acid biosynthetic process"/>
    <property type="evidence" value="ECO:0007669"/>
    <property type="project" value="UniProtKB-KW"/>
</dbReference>
<dbReference type="GO" id="GO:0003848">
    <property type="term" value="F:2-amino-4-hydroxy-6-hydroxymethyldihydropteridine diphosphokinase activity"/>
    <property type="evidence" value="ECO:0007669"/>
    <property type="project" value="InterPro"/>
</dbReference>
<dbReference type="GO" id="GO:0016301">
    <property type="term" value="F:kinase activity"/>
    <property type="evidence" value="ECO:0007669"/>
    <property type="project" value="UniProtKB-KW"/>
</dbReference>
<dbReference type="UniPathway" id="UPA00077">
    <property type="reaction ID" value="UER00155"/>
</dbReference>
<dbReference type="InterPro" id="IPR000550">
    <property type="entry name" value="Hppk"/>
</dbReference>
<dbReference type="EC" id="2.7.7.38" evidence="10"/>
<dbReference type="eggNOG" id="COG0801">
    <property type="taxonomic scope" value="Bacteria"/>
</dbReference>
<dbReference type="GO" id="GO:0046654">
    <property type="term" value="P:tetrahydrofolate biosynthetic process"/>
    <property type="evidence" value="ECO:0007669"/>
    <property type="project" value="UniProtKB-UniPathway"/>
</dbReference>
<dbReference type="NCBIfam" id="TIGR00466">
    <property type="entry name" value="kdsB"/>
    <property type="match status" value="1"/>
</dbReference>
<gene>
    <name evidence="10" type="primary">kdsB</name>
    <name evidence="12" type="ORF">Bcop_2027</name>
</gene>
<evidence type="ECO:0000256" key="1">
    <source>
        <dbReference type="ARBA" id="ARBA00004370"/>
    </source>
</evidence>
<evidence type="ECO:0000256" key="6">
    <source>
        <dbReference type="ARBA" id="ARBA00022777"/>
    </source>
</evidence>
<dbReference type="PANTHER" id="PTHR42866">
    <property type="entry name" value="3-DEOXY-MANNO-OCTULOSONATE CYTIDYLYLTRANSFERASE"/>
    <property type="match status" value="1"/>
</dbReference>
<sequence>MNSSINCQDREKDTVCIACLGSNADSSYYINEARKELAVFWNNIQFSTPLFTEPIGLSNPSLFLNQVALFYTTQSSDEIIRLFKEIENKLGRNRADKEHITLDIDLIQYGKKVLKPKDIQYPHVQEGIQELKTNNHMKFIGIIPARYASTRFPAKPLAVLGGKPVIQRVYEQVSSILDDVYVATDDERIEKAVQDFGGKVIMTSPDHQSGTDRCFEAYQKVGIEFDVIINIQGDEPFIQKSQIEALKSCFLEDSKTDIATLVKPFSEQQHTLEDLENPNTPKVVVGLDNSALYFSRSVIPYLRNIPKEEWLSQHTFYKHIGLYAYRAQVLEEVTDLAQTPLELSESLEQLRWLENGYHIKVAETHIETIGIDTPHDLERAEAFLQKQLNK</sequence>
<organism evidence="12 13">
    <name type="scientific">Bacteroides coprosuis DSM 18011</name>
    <dbReference type="NCBI Taxonomy" id="679937"/>
    <lineage>
        <taxon>Bacteria</taxon>
        <taxon>Pseudomonadati</taxon>
        <taxon>Bacteroidota</taxon>
        <taxon>Bacteroidia</taxon>
        <taxon>Bacteroidales</taxon>
        <taxon>Bacteroidaceae</taxon>
        <taxon>Bacteroides</taxon>
    </lineage>
</organism>
<dbReference type="NCBIfam" id="NF003952">
    <property type="entry name" value="PRK05450.1-5"/>
    <property type="match status" value="1"/>
</dbReference>
<dbReference type="NCBIfam" id="NF003950">
    <property type="entry name" value="PRK05450.1-3"/>
    <property type="match status" value="1"/>
</dbReference>
<dbReference type="GO" id="GO:0008690">
    <property type="term" value="F:3-deoxy-manno-octulosonate cytidylyltransferase activity"/>
    <property type="evidence" value="ECO:0007669"/>
    <property type="project" value="UniProtKB-UniRule"/>
</dbReference>
<dbReference type="Proteomes" id="UP000018439">
    <property type="component" value="Chromosome"/>
</dbReference>
<keyword evidence="8" id="KW-0289">Folate biosynthesis</keyword>
<dbReference type="FunFam" id="3.90.550.10:FF:000011">
    <property type="entry name" value="3-deoxy-manno-octulosonate cytidylyltransferase"/>
    <property type="match status" value="1"/>
</dbReference>
<comment type="catalytic activity">
    <reaction evidence="10">
        <text>3-deoxy-alpha-D-manno-oct-2-ulosonate + CTP = CMP-3-deoxy-beta-D-manno-octulosonate + diphosphate</text>
        <dbReference type="Rhea" id="RHEA:23448"/>
        <dbReference type="ChEBI" id="CHEBI:33019"/>
        <dbReference type="ChEBI" id="CHEBI:37563"/>
        <dbReference type="ChEBI" id="CHEBI:85986"/>
        <dbReference type="ChEBI" id="CHEBI:85987"/>
        <dbReference type="EC" id="2.7.7.38"/>
    </reaction>
</comment>
<dbReference type="InterPro" id="IPR029044">
    <property type="entry name" value="Nucleotide-diphossugar_trans"/>
</dbReference>
<evidence type="ECO:0000256" key="5">
    <source>
        <dbReference type="ARBA" id="ARBA00022741"/>
    </source>
</evidence>
<dbReference type="InterPro" id="IPR004528">
    <property type="entry name" value="KdsB"/>
</dbReference>
<evidence type="ECO:0000259" key="11">
    <source>
        <dbReference type="Pfam" id="PF01288"/>
    </source>
</evidence>
<accession>F3ZSW0</accession>
<keyword evidence="4 10" id="KW-0548">Nucleotidyltransferase</keyword>
<dbReference type="HOGENOM" id="CLU_707231_0_0_10"/>
<keyword evidence="10" id="KW-0963">Cytoplasm</keyword>
<dbReference type="CDD" id="cd02517">
    <property type="entry name" value="CMP-KDO-Synthetase"/>
    <property type="match status" value="1"/>
</dbReference>
<evidence type="ECO:0000256" key="2">
    <source>
        <dbReference type="ARBA" id="ARBA00005051"/>
    </source>
</evidence>
<keyword evidence="5" id="KW-0547">Nucleotide-binding</keyword>